<dbReference type="EMBL" id="JACVVK020000007">
    <property type="protein sequence ID" value="KAK7506174.1"/>
    <property type="molecule type" value="Genomic_DNA"/>
</dbReference>
<evidence type="ECO:0000313" key="2">
    <source>
        <dbReference type="EMBL" id="KAK7506174.1"/>
    </source>
</evidence>
<feature type="compositionally biased region" description="Basic and acidic residues" evidence="1">
    <location>
        <begin position="104"/>
        <end position="124"/>
    </location>
</feature>
<feature type="region of interest" description="Disordered" evidence="1">
    <location>
        <begin position="1"/>
        <end position="21"/>
    </location>
</feature>
<reference evidence="2 3" key="1">
    <citation type="journal article" date="2023" name="Sci. Data">
        <title>Genome assembly of the Korean intertidal mud-creeper Batillaria attramentaria.</title>
        <authorList>
            <person name="Patra A.K."/>
            <person name="Ho P.T."/>
            <person name="Jun S."/>
            <person name="Lee S.J."/>
            <person name="Kim Y."/>
            <person name="Won Y.J."/>
        </authorList>
    </citation>
    <scope>NUCLEOTIDE SEQUENCE [LARGE SCALE GENOMIC DNA]</scope>
    <source>
        <strain evidence="2">Wonlab-2016</strain>
    </source>
</reference>
<proteinExistence type="predicted"/>
<evidence type="ECO:0000313" key="3">
    <source>
        <dbReference type="Proteomes" id="UP001519460"/>
    </source>
</evidence>
<evidence type="ECO:0000256" key="1">
    <source>
        <dbReference type="SAM" id="MobiDB-lite"/>
    </source>
</evidence>
<comment type="caution">
    <text evidence="2">The sequence shown here is derived from an EMBL/GenBank/DDBJ whole genome shotgun (WGS) entry which is preliminary data.</text>
</comment>
<protein>
    <submittedName>
        <fullName evidence="2">Uncharacterized protein</fullName>
    </submittedName>
</protein>
<organism evidence="2 3">
    <name type="scientific">Batillaria attramentaria</name>
    <dbReference type="NCBI Taxonomy" id="370345"/>
    <lineage>
        <taxon>Eukaryota</taxon>
        <taxon>Metazoa</taxon>
        <taxon>Spiralia</taxon>
        <taxon>Lophotrochozoa</taxon>
        <taxon>Mollusca</taxon>
        <taxon>Gastropoda</taxon>
        <taxon>Caenogastropoda</taxon>
        <taxon>Sorbeoconcha</taxon>
        <taxon>Cerithioidea</taxon>
        <taxon>Batillariidae</taxon>
        <taxon>Batillaria</taxon>
    </lineage>
</organism>
<dbReference type="Proteomes" id="UP001519460">
    <property type="component" value="Unassembled WGS sequence"/>
</dbReference>
<feature type="region of interest" description="Disordered" evidence="1">
    <location>
        <begin position="104"/>
        <end position="126"/>
    </location>
</feature>
<gene>
    <name evidence="2" type="ORF">BaRGS_00002286</name>
</gene>
<dbReference type="AlphaFoldDB" id="A0ABD0M2X6"/>
<name>A0ABD0M2X6_9CAEN</name>
<keyword evidence="3" id="KW-1185">Reference proteome</keyword>
<accession>A0ABD0M2X6</accession>
<sequence length="174" mass="18259">MQAASNFGDSGTALGLEQSPPRSDLPCAIPTVCIHWHGRPDLKAPHSAVTVVKINTAGCWATTGADINNGTGVNKFTHPCLGGNAATGRKKLVVRGAGERAIRTPRGLDESGTDEASHSMEGTRGEPTAAEAAAQLFLAPVITPRINRPQILWAGINFWADRVRTLPVSAARSC</sequence>